<dbReference type="PANTHER" id="PTHR13939:SF0">
    <property type="entry name" value="NMN AMIDOHYDROLASE-LIKE PROTEIN YFAY"/>
    <property type="match status" value="1"/>
</dbReference>
<dbReference type="InterPro" id="IPR036653">
    <property type="entry name" value="CinA-like_C"/>
</dbReference>
<feature type="domain" description="MoaB/Mog" evidence="2">
    <location>
        <begin position="4"/>
        <end position="175"/>
    </location>
</feature>
<evidence type="ECO:0000256" key="1">
    <source>
        <dbReference type="HAMAP-Rule" id="MF_00226"/>
    </source>
</evidence>
<dbReference type="InterPro" id="IPR008135">
    <property type="entry name" value="Competence-induced_CinA"/>
</dbReference>
<reference evidence="4" key="1">
    <citation type="journal article" date="2017" name="Genome Announc.">
        <title>Draft Genome Sequence of Terrimicrobium sacchariphilum NM-5T, a Facultative Anaerobic Soil Bacterium of the Class Spartobacteria.</title>
        <authorList>
            <person name="Qiu Y.L."/>
            <person name="Tourlousse D.M."/>
            <person name="Matsuura N."/>
            <person name="Ohashi A."/>
            <person name="Sekiguchi Y."/>
        </authorList>
    </citation>
    <scope>NUCLEOTIDE SEQUENCE [LARGE SCALE GENOMIC DNA]</scope>
    <source>
        <strain evidence="4">NM-5</strain>
    </source>
</reference>
<dbReference type="CDD" id="cd00885">
    <property type="entry name" value="cinA"/>
    <property type="match status" value="1"/>
</dbReference>
<dbReference type="InterPro" id="IPR008136">
    <property type="entry name" value="CinA_C"/>
</dbReference>
<dbReference type="InParanoid" id="A0A146GCM6"/>
<keyword evidence="4" id="KW-1185">Reference proteome</keyword>
<name>A0A146GCM6_TERSA</name>
<dbReference type="SMART" id="SM00852">
    <property type="entry name" value="MoCF_biosynth"/>
    <property type="match status" value="1"/>
</dbReference>
<protein>
    <recommendedName>
        <fullName evidence="1">CinA-like protein</fullName>
    </recommendedName>
</protein>
<dbReference type="NCBIfam" id="TIGR00199">
    <property type="entry name" value="PncC_domain"/>
    <property type="match status" value="1"/>
</dbReference>
<dbReference type="Gene3D" id="3.90.950.20">
    <property type="entry name" value="CinA-like"/>
    <property type="match status" value="1"/>
</dbReference>
<dbReference type="Proteomes" id="UP000076023">
    <property type="component" value="Unassembled WGS sequence"/>
</dbReference>
<dbReference type="OrthoDB" id="9801454at2"/>
<gene>
    <name evidence="3" type="ORF">TSACC_23367</name>
</gene>
<dbReference type="EMBL" id="BDCO01000002">
    <property type="protein sequence ID" value="GAT34933.1"/>
    <property type="molecule type" value="Genomic_DNA"/>
</dbReference>
<dbReference type="InterPro" id="IPR036425">
    <property type="entry name" value="MoaB/Mog-like_dom_sf"/>
</dbReference>
<dbReference type="PANTHER" id="PTHR13939">
    <property type="entry name" value="NICOTINAMIDE-NUCLEOTIDE AMIDOHYDROLASE PNCC"/>
    <property type="match status" value="1"/>
</dbReference>
<accession>A0A146GCM6</accession>
<dbReference type="Gene3D" id="3.30.70.2860">
    <property type="match status" value="1"/>
</dbReference>
<dbReference type="AlphaFoldDB" id="A0A146GCM6"/>
<dbReference type="Gene3D" id="3.40.980.10">
    <property type="entry name" value="MoaB/Mog-like domain"/>
    <property type="match status" value="1"/>
</dbReference>
<dbReference type="InterPro" id="IPR001453">
    <property type="entry name" value="MoaB/Mog_dom"/>
</dbReference>
<evidence type="ECO:0000313" key="3">
    <source>
        <dbReference type="EMBL" id="GAT34933.1"/>
    </source>
</evidence>
<dbReference type="FunCoup" id="A0A146GCM6">
    <property type="interactions" value="110"/>
</dbReference>
<evidence type="ECO:0000259" key="2">
    <source>
        <dbReference type="SMART" id="SM00852"/>
    </source>
</evidence>
<comment type="similarity">
    <text evidence="1">Belongs to the CinA family.</text>
</comment>
<dbReference type="SUPFAM" id="SSF142433">
    <property type="entry name" value="CinA-like"/>
    <property type="match status" value="1"/>
</dbReference>
<dbReference type="HAMAP" id="MF_00226_B">
    <property type="entry name" value="CinA_B"/>
    <property type="match status" value="1"/>
</dbReference>
<dbReference type="NCBIfam" id="TIGR00200">
    <property type="entry name" value="cinA_nterm"/>
    <property type="match status" value="1"/>
</dbReference>
<organism evidence="3 4">
    <name type="scientific">Terrimicrobium sacchariphilum</name>
    <dbReference type="NCBI Taxonomy" id="690879"/>
    <lineage>
        <taxon>Bacteria</taxon>
        <taxon>Pseudomonadati</taxon>
        <taxon>Verrucomicrobiota</taxon>
        <taxon>Terrimicrobiia</taxon>
        <taxon>Terrimicrobiales</taxon>
        <taxon>Terrimicrobiaceae</taxon>
        <taxon>Terrimicrobium</taxon>
    </lineage>
</organism>
<proteinExistence type="inferred from homology"/>
<dbReference type="InterPro" id="IPR050101">
    <property type="entry name" value="CinA"/>
</dbReference>
<dbReference type="SUPFAM" id="SSF53218">
    <property type="entry name" value="Molybdenum cofactor biosynthesis proteins"/>
    <property type="match status" value="1"/>
</dbReference>
<comment type="caution">
    <text evidence="3">The sequence shown here is derived from an EMBL/GenBank/DDBJ whole genome shotgun (WGS) entry which is preliminary data.</text>
</comment>
<dbReference type="Pfam" id="PF02464">
    <property type="entry name" value="CinA"/>
    <property type="match status" value="1"/>
</dbReference>
<dbReference type="RefSeq" id="WP_075080522.1">
    <property type="nucleotide sequence ID" value="NZ_BDCO01000002.1"/>
</dbReference>
<dbReference type="PIRSF" id="PIRSF006728">
    <property type="entry name" value="CinA"/>
    <property type="match status" value="1"/>
</dbReference>
<dbReference type="Pfam" id="PF00994">
    <property type="entry name" value="MoCF_biosynth"/>
    <property type="match status" value="1"/>
</dbReference>
<evidence type="ECO:0000313" key="4">
    <source>
        <dbReference type="Proteomes" id="UP000076023"/>
    </source>
</evidence>
<sequence length="417" mass="44626">MKVEVLNTGSELLLGNVVNTHLAYFGQQLFPLGLRIERQTTVPDGDAIRGALVESFPRCDVLLVTGGLGPTTDDITREITAELLGLPLTERPEVMAAIHRRLERRGIPFRERMGRQAMAPEGAVVLPNENGTAPGLYLPARQTGATTTPHLFLLPGPPRELRPMFEASVLPILNSIPGLIDPSTECRIYHVVGMGESAVEEVIGLELNARGDLEVGYCARPNEVDFRLIGPPAILDEVEPSVLSALGPHIVSQSGRNLEEVVIELLRAQRATVATAESCTGGLVASRLTDVSGSSEVFLEGMVTYSNAAKTRTLGVPADLIAANGAVSEPVARAMAEGARERANTRFALSLTGVAGPTGGTPEKPVGTVFIALAEEGQPTVCLHEKFPTDRETFKRLASQTALDLLRRRLLKDQSVS</sequence>
<dbReference type="STRING" id="690879.TSACC_23367"/>